<comment type="subunit">
    <text evidence="11">Homotetramer.</text>
</comment>
<keyword evidence="6 11" id="KW-0067">ATP-binding</keyword>
<comment type="pathway">
    <text evidence="1 11">Pyrimidine metabolism; CTP biosynthesis via de novo pathway; CTP from UDP: step 2/2.</text>
</comment>
<dbReference type="FunFam" id="3.40.50.300:FF:000009">
    <property type="entry name" value="CTP synthase"/>
    <property type="match status" value="1"/>
</dbReference>
<proteinExistence type="inferred from homology"/>
<comment type="miscellaneous">
    <text evidence="11">CTPSs have evolved a hybrid strategy for distinguishing between UTP and CTP. The overlapping regions of the product feedback inhibitory and substrate sites recognize a common feature in both compounds, the triphosphate moiety. To differentiate isosteric substrate and product pyrimidine rings, an additional pocket far from the expected kinase/ligase catalytic site, specifically recognizes the cytosine and ribose portions of the product inhibitor.</text>
</comment>
<dbReference type="HAMAP" id="MF_01227">
    <property type="entry name" value="PyrG"/>
    <property type="match status" value="1"/>
</dbReference>
<dbReference type="GO" id="GO:0044210">
    <property type="term" value="P:'de novo' CTP biosynthetic process"/>
    <property type="evidence" value="ECO:0007669"/>
    <property type="project" value="UniProtKB-UniRule"/>
</dbReference>
<gene>
    <name evidence="11 14" type="primary">pyrG</name>
    <name evidence="14" type="ORF">H1011_02995</name>
</gene>
<evidence type="ECO:0000256" key="9">
    <source>
        <dbReference type="ARBA" id="ARBA00022975"/>
    </source>
</evidence>
<evidence type="ECO:0000313" key="15">
    <source>
        <dbReference type="Proteomes" id="UP000604391"/>
    </source>
</evidence>
<comment type="caution">
    <text evidence="14">The sequence shown here is derived from an EMBL/GenBank/DDBJ whole genome shotgun (WGS) entry which is preliminary data.</text>
</comment>
<reference evidence="14 15" key="1">
    <citation type="journal article" name="Nat. Commun.">
        <title>Undinarchaeota illuminate DPANN phylogeny and the impact of gene transfer on archaeal evolution.</title>
        <authorList>
            <person name="Dombrowski N."/>
            <person name="Williams T.A."/>
            <person name="Sun J."/>
            <person name="Woodcroft B.J."/>
            <person name="Lee J.H."/>
            <person name="Minh B.Q."/>
            <person name="Rinke C."/>
            <person name="Spang A."/>
        </authorList>
    </citation>
    <scope>NUCLEOTIDE SEQUENCE [LARGE SCALE GENOMIC DNA]</scope>
    <source>
        <strain evidence="14">MAG_bin17</strain>
    </source>
</reference>
<feature type="active site" evidence="11">
    <location>
        <position position="507"/>
    </location>
</feature>
<dbReference type="InterPro" id="IPR033828">
    <property type="entry name" value="GATase1_CTP_Synthase"/>
</dbReference>
<keyword evidence="8 11" id="KW-0315">Glutamine amidotransferase</keyword>
<evidence type="ECO:0000256" key="5">
    <source>
        <dbReference type="ARBA" id="ARBA00022741"/>
    </source>
</evidence>
<dbReference type="InterPro" id="IPR027417">
    <property type="entry name" value="P-loop_NTPase"/>
</dbReference>
<dbReference type="CDD" id="cd03113">
    <property type="entry name" value="CTPS_N"/>
    <property type="match status" value="1"/>
</dbReference>
<keyword evidence="7 11" id="KW-0460">Magnesium</keyword>
<dbReference type="Proteomes" id="UP000604391">
    <property type="component" value="Unassembled WGS sequence"/>
</dbReference>
<feature type="binding site" evidence="11">
    <location>
        <begin position="186"/>
        <end position="191"/>
    </location>
    <ligand>
        <name>UTP</name>
        <dbReference type="ChEBI" id="CHEBI:46398"/>
    </ligand>
</feature>
<dbReference type="Gene3D" id="3.40.50.880">
    <property type="match status" value="1"/>
</dbReference>
<organism evidence="14 15">
    <name type="scientific">Candidatus Undinarchaeum marinum</name>
    <dbReference type="NCBI Taxonomy" id="2756141"/>
    <lineage>
        <taxon>Archaea</taxon>
        <taxon>Candidatus Undinarchaeota</taxon>
        <taxon>Candidatus Undinarchaeia</taxon>
        <taxon>Candidatus Undinarchaeales</taxon>
        <taxon>Candidatus Undinarchaeaceae</taxon>
        <taxon>Candidatus Undinarchaeum</taxon>
    </lineage>
</organism>
<accession>A0A832XHR1</accession>
<feature type="active site" evidence="11">
    <location>
        <position position="505"/>
    </location>
</feature>
<evidence type="ECO:0000256" key="8">
    <source>
        <dbReference type="ARBA" id="ARBA00022962"/>
    </source>
</evidence>
<dbReference type="CDD" id="cd01746">
    <property type="entry name" value="GATase1_CTP_Synthase"/>
    <property type="match status" value="1"/>
</dbReference>
<evidence type="ECO:0000259" key="13">
    <source>
        <dbReference type="Pfam" id="PF06418"/>
    </source>
</evidence>
<dbReference type="SUPFAM" id="SSF52540">
    <property type="entry name" value="P-loop containing nucleoside triphosphate hydrolases"/>
    <property type="match status" value="1"/>
</dbReference>
<dbReference type="NCBIfam" id="TIGR00337">
    <property type="entry name" value="PyrG"/>
    <property type="match status" value="1"/>
</dbReference>
<evidence type="ECO:0000256" key="11">
    <source>
        <dbReference type="HAMAP-Rule" id="MF_01227"/>
    </source>
</evidence>
<dbReference type="GO" id="GO:0042802">
    <property type="term" value="F:identical protein binding"/>
    <property type="evidence" value="ECO:0007669"/>
    <property type="project" value="TreeGrafter"/>
</dbReference>
<feature type="domain" description="CTP synthase N-terminal" evidence="13">
    <location>
        <begin position="3"/>
        <end position="265"/>
    </location>
</feature>
<feature type="binding site" evidence="11">
    <location>
        <begin position="186"/>
        <end position="191"/>
    </location>
    <ligand>
        <name>CTP</name>
        <dbReference type="ChEBI" id="CHEBI:37563"/>
        <note>allosteric inhibitor</note>
    </ligand>
</feature>
<keyword evidence="3 11" id="KW-0436">Ligase</keyword>
<dbReference type="PANTHER" id="PTHR11550">
    <property type="entry name" value="CTP SYNTHASE"/>
    <property type="match status" value="1"/>
</dbReference>
<feature type="region of interest" description="Amidoligase domain" evidence="11">
    <location>
        <begin position="1"/>
        <end position="265"/>
    </location>
</feature>
<comment type="similarity">
    <text evidence="2 11">Belongs to the CTP synthase family.</text>
</comment>
<keyword evidence="5 11" id="KW-0547">Nucleotide-binding</keyword>
<dbReference type="InterPro" id="IPR017456">
    <property type="entry name" value="CTP_synthase_N"/>
</dbReference>
<comment type="caution">
    <text evidence="11">Lacks conserved residue(s) required for the propagation of feature annotation.</text>
</comment>
<comment type="function">
    <text evidence="11">Catalyzes the ATP-dependent amination of UTP to CTP with either L-glutamine or ammonia as the source of nitrogen. Regulates intracellular CTP levels through interactions with the four ribonucleotide triphosphates.</text>
</comment>
<feature type="binding site" evidence="11">
    <location>
        <position position="13"/>
    </location>
    <ligand>
        <name>UTP</name>
        <dbReference type="ChEBI" id="CHEBI:46398"/>
    </ligand>
</feature>
<feature type="binding site" evidence="11">
    <location>
        <position position="139"/>
    </location>
    <ligand>
        <name>Mg(2+)</name>
        <dbReference type="ChEBI" id="CHEBI:18420"/>
    </ligand>
</feature>
<evidence type="ECO:0000256" key="7">
    <source>
        <dbReference type="ARBA" id="ARBA00022842"/>
    </source>
</evidence>
<dbReference type="FunFam" id="3.40.50.880:FF:000002">
    <property type="entry name" value="CTP synthase"/>
    <property type="match status" value="1"/>
</dbReference>
<dbReference type="SUPFAM" id="SSF52317">
    <property type="entry name" value="Class I glutamine amidotransferase-like"/>
    <property type="match status" value="1"/>
</dbReference>
<comment type="catalytic activity">
    <reaction evidence="11">
        <text>UTP + NH4(+) + ATP = CTP + ADP + phosphate + 2 H(+)</text>
        <dbReference type="Rhea" id="RHEA:16597"/>
        <dbReference type="ChEBI" id="CHEBI:15378"/>
        <dbReference type="ChEBI" id="CHEBI:28938"/>
        <dbReference type="ChEBI" id="CHEBI:30616"/>
        <dbReference type="ChEBI" id="CHEBI:37563"/>
        <dbReference type="ChEBI" id="CHEBI:43474"/>
        <dbReference type="ChEBI" id="CHEBI:46398"/>
        <dbReference type="ChEBI" id="CHEBI:456216"/>
    </reaction>
</comment>
<evidence type="ECO:0000256" key="2">
    <source>
        <dbReference type="ARBA" id="ARBA00007533"/>
    </source>
</evidence>
<comment type="catalytic activity">
    <reaction evidence="11">
        <text>L-glutamine + H2O = L-glutamate + NH4(+)</text>
        <dbReference type="Rhea" id="RHEA:15889"/>
        <dbReference type="ChEBI" id="CHEBI:15377"/>
        <dbReference type="ChEBI" id="CHEBI:28938"/>
        <dbReference type="ChEBI" id="CHEBI:29985"/>
        <dbReference type="ChEBI" id="CHEBI:58359"/>
    </reaction>
</comment>
<dbReference type="GO" id="GO:0046872">
    <property type="term" value="F:metal ion binding"/>
    <property type="evidence" value="ECO:0007669"/>
    <property type="project" value="UniProtKB-KW"/>
</dbReference>
<dbReference type="UniPathway" id="UPA00159">
    <property type="reaction ID" value="UER00277"/>
</dbReference>
<dbReference type="InterPro" id="IPR004468">
    <property type="entry name" value="CTP_synthase"/>
</dbReference>
<dbReference type="Gene3D" id="3.40.50.300">
    <property type="entry name" value="P-loop containing nucleotide triphosphate hydrolases"/>
    <property type="match status" value="1"/>
</dbReference>
<evidence type="ECO:0000256" key="4">
    <source>
        <dbReference type="ARBA" id="ARBA00022723"/>
    </source>
</evidence>
<feature type="binding site" evidence="11">
    <location>
        <position position="240"/>
    </location>
    <ligand>
        <name>ATP</name>
        <dbReference type="ChEBI" id="CHEBI:30616"/>
    </ligand>
</feature>
<dbReference type="NCBIfam" id="NF003792">
    <property type="entry name" value="PRK05380.1"/>
    <property type="match status" value="1"/>
</dbReference>
<feature type="binding site" evidence="11">
    <location>
        <begin position="146"/>
        <end position="148"/>
    </location>
    <ligand>
        <name>CTP</name>
        <dbReference type="ChEBI" id="CHEBI:37563"/>
        <note>allosteric inhibitor</note>
    </ligand>
</feature>
<evidence type="ECO:0000256" key="3">
    <source>
        <dbReference type="ARBA" id="ARBA00022598"/>
    </source>
</evidence>
<dbReference type="GO" id="GO:0019856">
    <property type="term" value="P:pyrimidine nucleobase biosynthetic process"/>
    <property type="evidence" value="ECO:0007669"/>
    <property type="project" value="TreeGrafter"/>
</dbReference>
<sequence length="532" mass="59333">MTKYIITTGGVISGLGKGLVSASIAKILQVYGYDVTNVKIDPYVNIDAGTMNPFEHGEVFVLDDGGEVDMDLGTYERFLNQNLSRKHNITTGKAYKTVIDKERKGDYLGKTVQIIPHVTDVIKDRIKEVGKGKDIVVVEIGGTVGDIESMPFLEAVRQLHFEEGSENVLFMHVTLVPTMSVVGEQKTKPTQHSVKRLLESGIQPDILIARSTSPLHKKTKEKIARFCNTHVDDIISDPDADSIYEVPLLMEKEKLGEKVTKKLGLKKGKPLSSWKKLVEKKIKAKGRITVALAGKYTALNDSYVSVLEALKHAAMEIGCKVDVLWLETSDLEKDKKKLKDLDKVHGLIVPGGFGSRGVEGKIAAIDYVRNNDIPFLGLCYGFQLAAVGFAREKCGLNGAHTTESDEKTKHPIICILPEQHQITDMGATMRLGSWPCEIESGTLAYKVYGKELVNERHRHRYELNPDYIEILEKNGLKFSGRAPDRPIMEILELPEHPFFLATQFHPEFLSRLEEPSPPFVGFVEACLRRKIK</sequence>
<dbReference type="GO" id="GO:0005524">
    <property type="term" value="F:ATP binding"/>
    <property type="evidence" value="ECO:0007669"/>
    <property type="project" value="UniProtKB-KW"/>
</dbReference>
<evidence type="ECO:0000256" key="1">
    <source>
        <dbReference type="ARBA" id="ARBA00005171"/>
    </source>
</evidence>
<feature type="binding site" evidence="11">
    <location>
        <position position="222"/>
    </location>
    <ligand>
        <name>UTP</name>
        <dbReference type="ChEBI" id="CHEBI:46398"/>
    </ligand>
</feature>
<feature type="binding site" evidence="11">
    <location>
        <position position="460"/>
    </location>
    <ligand>
        <name>L-glutamine</name>
        <dbReference type="ChEBI" id="CHEBI:58359"/>
    </ligand>
</feature>
<dbReference type="InterPro" id="IPR017926">
    <property type="entry name" value="GATASE"/>
</dbReference>
<comment type="activity regulation">
    <text evidence="11">Allosterically activated by GTP, when glutamine is the substrate; GTP has no effect on the reaction when ammonia is the substrate. The allosteric effector GTP functions by stabilizing the protein conformation that binds the tetrahedral intermediate(s) formed during glutamine hydrolysis. Inhibited by the product CTP, via allosteric rather than competitive inhibition.</text>
</comment>
<evidence type="ECO:0000256" key="6">
    <source>
        <dbReference type="ARBA" id="ARBA00022840"/>
    </source>
</evidence>
<evidence type="ECO:0000259" key="12">
    <source>
        <dbReference type="Pfam" id="PF00117"/>
    </source>
</evidence>
<keyword evidence="9 11" id="KW-0665">Pyrimidine biosynthesis</keyword>
<evidence type="ECO:0000256" key="10">
    <source>
        <dbReference type="ARBA" id="ARBA00047781"/>
    </source>
</evidence>
<feature type="domain" description="Glutamine amidotransferase" evidence="12">
    <location>
        <begin position="299"/>
        <end position="524"/>
    </location>
</feature>
<name>A0A832XHR1_9ARCH</name>
<dbReference type="EMBL" id="DVAD01000015">
    <property type="protein sequence ID" value="HIJ99765.1"/>
    <property type="molecule type" value="Genomic_DNA"/>
</dbReference>
<dbReference type="AlphaFoldDB" id="A0A832XHR1"/>
<feature type="binding site" evidence="11">
    <location>
        <begin position="380"/>
        <end position="383"/>
    </location>
    <ligand>
        <name>L-glutamine</name>
        <dbReference type="ChEBI" id="CHEBI:58359"/>
    </ligand>
</feature>
<dbReference type="Pfam" id="PF00117">
    <property type="entry name" value="GATase"/>
    <property type="match status" value="1"/>
</dbReference>
<feature type="binding site" evidence="11">
    <location>
        <position position="71"/>
    </location>
    <ligand>
        <name>ATP</name>
        <dbReference type="ChEBI" id="CHEBI:30616"/>
    </ligand>
</feature>
<feature type="active site" description="Nucleophile; for glutamine hydrolysis" evidence="11">
    <location>
        <position position="379"/>
    </location>
</feature>
<comment type="catalytic activity">
    <reaction evidence="10 11">
        <text>UTP + L-glutamine + ATP + H2O = CTP + L-glutamate + ADP + phosphate + 2 H(+)</text>
        <dbReference type="Rhea" id="RHEA:26426"/>
        <dbReference type="ChEBI" id="CHEBI:15377"/>
        <dbReference type="ChEBI" id="CHEBI:15378"/>
        <dbReference type="ChEBI" id="CHEBI:29985"/>
        <dbReference type="ChEBI" id="CHEBI:30616"/>
        <dbReference type="ChEBI" id="CHEBI:37563"/>
        <dbReference type="ChEBI" id="CHEBI:43474"/>
        <dbReference type="ChEBI" id="CHEBI:46398"/>
        <dbReference type="ChEBI" id="CHEBI:58359"/>
        <dbReference type="ChEBI" id="CHEBI:456216"/>
        <dbReference type="EC" id="6.3.4.2"/>
    </reaction>
</comment>
<feature type="binding site" evidence="11">
    <location>
        <position position="222"/>
    </location>
    <ligand>
        <name>CTP</name>
        <dbReference type="ChEBI" id="CHEBI:37563"/>
        <note>allosteric inhibitor</note>
    </ligand>
</feature>
<feature type="binding site" evidence="11">
    <location>
        <position position="71"/>
    </location>
    <ligand>
        <name>Mg(2+)</name>
        <dbReference type="ChEBI" id="CHEBI:18420"/>
    </ligand>
</feature>
<feature type="binding site" evidence="11">
    <location>
        <begin position="14"/>
        <end position="19"/>
    </location>
    <ligand>
        <name>ATP</name>
        <dbReference type="ChEBI" id="CHEBI:30616"/>
    </ligand>
</feature>
<dbReference type="InterPro" id="IPR029062">
    <property type="entry name" value="Class_I_gatase-like"/>
</dbReference>
<dbReference type="EC" id="6.3.4.2" evidence="11"/>
<protein>
    <recommendedName>
        <fullName evidence="11">CTP synthase</fullName>
        <ecNumber evidence="11">6.3.4.2</ecNumber>
    </recommendedName>
    <alternativeName>
        <fullName evidence="11">Cytidine 5'-triphosphate synthase</fullName>
    </alternativeName>
    <alternativeName>
        <fullName evidence="11">Cytidine triphosphate synthetase</fullName>
        <shortName evidence="11">CTP synthetase</shortName>
        <shortName evidence="11">CTPS</shortName>
    </alternativeName>
    <alternativeName>
        <fullName evidence="11">UTP--ammonia ligase</fullName>
    </alternativeName>
</protein>
<dbReference type="GO" id="GO:0003883">
    <property type="term" value="F:CTP synthase activity"/>
    <property type="evidence" value="ECO:0007669"/>
    <property type="project" value="UniProtKB-UniRule"/>
</dbReference>
<feature type="binding site" evidence="11">
    <location>
        <position position="403"/>
    </location>
    <ligand>
        <name>L-glutamine</name>
        <dbReference type="ChEBI" id="CHEBI:58359"/>
    </ligand>
</feature>
<keyword evidence="4 11" id="KW-0479">Metal-binding</keyword>
<keyword evidence="15" id="KW-1185">Reference proteome</keyword>
<dbReference type="PROSITE" id="PS51273">
    <property type="entry name" value="GATASE_TYPE_1"/>
    <property type="match status" value="1"/>
</dbReference>
<feature type="binding site" evidence="11">
    <location>
        <position position="13"/>
    </location>
    <ligand>
        <name>CTP</name>
        <dbReference type="ChEBI" id="CHEBI:37563"/>
        <note>allosteric inhibitor</note>
    </ligand>
</feature>
<feature type="binding site" evidence="11">
    <location>
        <position position="352"/>
    </location>
    <ligand>
        <name>L-glutamine</name>
        <dbReference type="ChEBI" id="CHEBI:58359"/>
    </ligand>
</feature>
<evidence type="ECO:0000313" key="14">
    <source>
        <dbReference type="EMBL" id="HIJ99765.1"/>
    </source>
</evidence>
<dbReference type="PANTHER" id="PTHR11550:SF0">
    <property type="entry name" value="CTP SYNTHASE-RELATED"/>
    <property type="match status" value="1"/>
</dbReference>
<dbReference type="GO" id="GO:0097268">
    <property type="term" value="C:cytoophidium"/>
    <property type="evidence" value="ECO:0007669"/>
    <property type="project" value="UniProtKB-ARBA"/>
</dbReference>
<dbReference type="Pfam" id="PF06418">
    <property type="entry name" value="CTP_synth_N"/>
    <property type="match status" value="1"/>
</dbReference>